<feature type="domain" description="Carbohydrate kinase FGGY N-terminal" evidence="1">
    <location>
        <begin position="1"/>
        <end position="48"/>
    </location>
</feature>
<evidence type="ECO:0000259" key="1">
    <source>
        <dbReference type="Pfam" id="PF00370"/>
    </source>
</evidence>
<keyword evidence="3" id="KW-1185">Reference proteome</keyword>
<dbReference type="InterPro" id="IPR018484">
    <property type="entry name" value="FGGY_N"/>
</dbReference>
<evidence type="ECO:0000313" key="3">
    <source>
        <dbReference type="Proteomes" id="UP000231553"/>
    </source>
</evidence>
<accession>A0A2M8IT03</accession>
<keyword evidence="2" id="KW-0808">Transferase</keyword>
<dbReference type="GO" id="GO:0005975">
    <property type="term" value="P:carbohydrate metabolic process"/>
    <property type="evidence" value="ECO:0007669"/>
    <property type="project" value="InterPro"/>
</dbReference>
<organism evidence="2 3">
    <name type="scientific">Pseudooceanicola lipolyticus</name>
    <dbReference type="NCBI Taxonomy" id="2029104"/>
    <lineage>
        <taxon>Bacteria</taxon>
        <taxon>Pseudomonadati</taxon>
        <taxon>Pseudomonadota</taxon>
        <taxon>Alphaproteobacteria</taxon>
        <taxon>Rhodobacterales</taxon>
        <taxon>Paracoccaceae</taxon>
        <taxon>Pseudooceanicola</taxon>
    </lineage>
</organism>
<evidence type="ECO:0000313" key="2">
    <source>
        <dbReference type="EMBL" id="PJE28065.1"/>
    </source>
</evidence>
<dbReference type="GO" id="GO:0016301">
    <property type="term" value="F:kinase activity"/>
    <property type="evidence" value="ECO:0007669"/>
    <property type="project" value="UniProtKB-KW"/>
</dbReference>
<gene>
    <name evidence="2" type="ORF">CVM52_26315</name>
</gene>
<name>A0A2M8IT03_9RHOB</name>
<dbReference type="EMBL" id="PGTB01000415">
    <property type="protein sequence ID" value="PJE28065.1"/>
    <property type="molecule type" value="Genomic_DNA"/>
</dbReference>
<dbReference type="Pfam" id="PF00370">
    <property type="entry name" value="FGGY_N"/>
    <property type="match status" value="1"/>
</dbReference>
<dbReference type="Proteomes" id="UP000231553">
    <property type="component" value="Unassembled WGS sequence"/>
</dbReference>
<proteinExistence type="predicted"/>
<dbReference type="SUPFAM" id="SSF53067">
    <property type="entry name" value="Actin-like ATPase domain"/>
    <property type="match status" value="1"/>
</dbReference>
<dbReference type="AlphaFoldDB" id="A0A2M8IT03"/>
<dbReference type="InterPro" id="IPR043129">
    <property type="entry name" value="ATPase_NBD"/>
</dbReference>
<dbReference type="Gene3D" id="3.30.420.40">
    <property type="match status" value="1"/>
</dbReference>
<sequence length="50" mass="5098">MFIGLDLGTSGIRALLVAEDGAPLLAADAALSAAHPHPGWSEQDPADWTA</sequence>
<comment type="caution">
    <text evidence="2">The sequence shown here is derived from an EMBL/GenBank/DDBJ whole genome shotgun (WGS) entry which is preliminary data.</text>
</comment>
<protein>
    <submittedName>
        <fullName evidence="2">Xylulokinase</fullName>
    </submittedName>
</protein>
<feature type="non-terminal residue" evidence="2">
    <location>
        <position position="50"/>
    </location>
</feature>
<dbReference type="RefSeq" id="WP_240621094.1">
    <property type="nucleotide sequence ID" value="NZ_PGTB01000415.1"/>
</dbReference>
<keyword evidence="2" id="KW-0418">Kinase</keyword>
<reference evidence="2 3" key="1">
    <citation type="journal article" date="2018" name="Int. J. Syst. Evol. Microbiol.">
        <title>Pseudooceanicola lipolyticus sp. nov., a marine alphaproteobacterium, reclassification of Oceanicola flagellatus as Pseudooceanicola flagellatus comb. nov. and emended description of the genus Pseudooceanicola.</title>
        <authorList>
            <person name="Huang M.-M."/>
            <person name="Guo L.-L."/>
            <person name="Wu Y.-H."/>
            <person name="Lai Q.-L."/>
            <person name="Shao Z.-Z."/>
            <person name="Wang C.-S."/>
            <person name="Wu M."/>
            <person name="Xu X.-W."/>
        </authorList>
    </citation>
    <scope>NUCLEOTIDE SEQUENCE [LARGE SCALE GENOMIC DNA]</scope>
    <source>
        <strain evidence="2 3">157</strain>
    </source>
</reference>